<dbReference type="GO" id="GO:0004984">
    <property type="term" value="F:olfactory receptor activity"/>
    <property type="evidence" value="ECO:0007669"/>
    <property type="project" value="InterPro"/>
</dbReference>
<dbReference type="GO" id="GO:0004930">
    <property type="term" value="F:G protein-coupled receptor activity"/>
    <property type="evidence" value="ECO:0007669"/>
    <property type="project" value="UniProtKB-KW"/>
</dbReference>
<evidence type="ECO:0000256" key="9">
    <source>
        <dbReference type="SAM" id="Phobius"/>
    </source>
</evidence>
<keyword evidence="4 9" id="KW-1133">Transmembrane helix</keyword>
<dbReference type="InterPro" id="IPR017452">
    <property type="entry name" value="GPCR_Rhodpsn_7TM"/>
</dbReference>
<keyword evidence="7" id="KW-0675">Receptor</keyword>
<keyword evidence="6 9" id="KW-0472">Membrane</keyword>
<feature type="transmembrane region" description="Helical" evidence="9">
    <location>
        <begin position="185"/>
        <end position="202"/>
    </location>
</feature>
<feature type="transmembrane region" description="Helical" evidence="9">
    <location>
        <begin position="118"/>
        <end position="136"/>
    </location>
</feature>
<name>A0A4U1EST1_MONMO</name>
<evidence type="ECO:0000259" key="10">
    <source>
        <dbReference type="PROSITE" id="PS50262"/>
    </source>
</evidence>
<evidence type="ECO:0000256" key="3">
    <source>
        <dbReference type="ARBA" id="ARBA00022692"/>
    </source>
</evidence>
<dbReference type="Gene3D" id="1.20.1070.10">
    <property type="entry name" value="Rhodopsin 7-helix transmembrane proteins"/>
    <property type="match status" value="3"/>
</dbReference>
<sequence>YGNGKCNRADRVCSHRTYIPTRVANPLVPAVLNATPHHHVGNRGLIALICNDPHLHIPMYLFLGSLAFVDTWLSPTVAPKMLVNFFANSKMISLFDCKIQFFSLAICNHGMFFADNGLFTIFIVLVSYTLILFTILNKKSVEGIRKAFSTCGAQLLCVSLYYGPLLFMYVCPGSTQADDQDMTDSLFYTVIIPLLNPIIYSLRNKKTLPSEEMEKENAMLLIEFIFIGLTYQQKWQIPLLLVFLVIYLITVMGHLGLIALLCNDLHLHIPIYLFLGNLAFVDAWISSTMLVNFFAKSKMISLTEWKIQFFFFVISVTTKWFLLVTMAYDRYVTICKLLHYPVIITNRLSIQLLDMYCDIVPLFKISCTDPSINFLIVFIFSGSIQLCIILTVLVPYKVALFTILKKKSVQSIRKAFYTCGAHLLTISL</sequence>
<comment type="function">
    <text evidence="1">Putative odorant or sperm cell receptor.</text>
</comment>
<dbReference type="GO" id="GO:0016020">
    <property type="term" value="C:membrane"/>
    <property type="evidence" value="ECO:0007669"/>
    <property type="project" value="UniProtKB-SubCell"/>
</dbReference>
<feature type="non-terminal residue" evidence="11">
    <location>
        <position position="1"/>
    </location>
</feature>
<dbReference type="InterPro" id="IPR000725">
    <property type="entry name" value="Olfact_rcpt"/>
</dbReference>
<feature type="transmembrane region" description="Helical" evidence="9">
    <location>
        <begin position="372"/>
        <end position="396"/>
    </location>
</feature>
<protein>
    <recommendedName>
        <fullName evidence="10">G-protein coupled receptors family 1 profile domain-containing protein</fullName>
    </recommendedName>
</protein>
<evidence type="ECO:0000256" key="8">
    <source>
        <dbReference type="ARBA" id="ARBA00023224"/>
    </source>
</evidence>
<dbReference type="SUPFAM" id="SSF81321">
    <property type="entry name" value="Family A G protein-coupled receptor-like"/>
    <property type="match status" value="2"/>
</dbReference>
<dbReference type="Proteomes" id="UP000308365">
    <property type="component" value="Unassembled WGS sequence"/>
</dbReference>
<evidence type="ECO:0000313" key="11">
    <source>
        <dbReference type="EMBL" id="TKC39116.1"/>
    </source>
</evidence>
<evidence type="ECO:0000256" key="4">
    <source>
        <dbReference type="ARBA" id="ARBA00022989"/>
    </source>
</evidence>
<dbReference type="InterPro" id="IPR000276">
    <property type="entry name" value="GPCR_Rhodpsn"/>
</dbReference>
<evidence type="ECO:0000313" key="12">
    <source>
        <dbReference type="Proteomes" id="UP000308365"/>
    </source>
</evidence>
<dbReference type="AlphaFoldDB" id="A0A4U1EST1"/>
<feature type="transmembrane region" description="Helical" evidence="9">
    <location>
        <begin position="307"/>
        <end position="328"/>
    </location>
</feature>
<dbReference type="EMBL" id="RWIC01000905">
    <property type="protein sequence ID" value="TKC39116.1"/>
    <property type="molecule type" value="Genomic_DNA"/>
</dbReference>
<keyword evidence="5" id="KW-0297">G-protein coupled receptor</keyword>
<proteinExistence type="predicted"/>
<comment type="caution">
    <text evidence="11">The sequence shown here is derived from an EMBL/GenBank/DDBJ whole genome shotgun (WGS) entry which is preliminary data.</text>
</comment>
<feature type="domain" description="G-protein coupled receptors family 1 profile" evidence="10">
    <location>
        <begin position="253"/>
        <end position="428"/>
    </location>
</feature>
<gene>
    <name evidence="11" type="ORF">EI555_003892</name>
</gene>
<dbReference type="PROSITE" id="PS50262">
    <property type="entry name" value="G_PROTEIN_RECEP_F1_2"/>
    <property type="match status" value="1"/>
</dbReference>
<evidence type="ECO:0000256" key="7">
    <source>
        <dbReference type="ARBA" id="ARBA00023170"/>
    </source>
</evidence>
<feature type="transmembrane region" description="Helical" evidence="9">
    <location>
        <begin position="94"/>
        <end position="112"/>
    </location>
</feature>
<dbReference type="PANTHER" id="PTHR48018">
    <property type="entry name" value="OLFACTORY RECEPTOR"/>
    <property type="match status" value="1"/>
</dbReference>
<feature type="transmembrane region" description="Helical" evidence="9">
    <location>
        <begin position="271"/>
        <end position="295"/>
    </location>
</feature>
<reference evidence="12" key="1">
    <citation type="journal article" date="2019" name="IScience">
        <title>Narwhal Genome Reveals Long-Term Low Genetic Diversity despite Current Large Abundance Size.</title>
        <authorList>
            <person name="Westbury M.V."/>
            <person name="Petersen B."/>
            <person name="Garde E."/>
            <person name="Heide-Jorgensen M.P."/>
            <person name="Lorenzen E.D."/>
        </authorList>
    </citation>
    <scope>NUCLEOTIDE SEQUENCE [LARGE SCALE GENOMIC DNA]</scope>
</reference>
<keyword evidence="3 9" id="KW-0812">Transmembrane</keyword>
<evidence type="ECO:0000256" key="6">
    <source>
        <dbReference type="ARBA" id="ARBA00023136"/>
    </source>
</evidence>
<evidence type="ECO:0000256" key="5">
    <source>
        <dbReference type="ARBA" id="ARBA00023040"/>
    </source>
</evidence>
<comment type="subcellular location">
    <subcellularLocation>
        <location evidence="2">Membrane</location>
        <topology evidence="2">Multi-pass membrane protein</topology>
    </subcellularLocation>
</comment>
<organism evidence="11 12">
    <name type="scientific">Monodon monoceros</name>
    <name type="common">Narwhal</name>
    <name type="synonym">Ceratodon monodon</name>
    <dbReference type="NCBI Taxonomy" id="40151"/>
    <lineage>
        <taxon>Eukaryota</taxon>
        <taxon>Metazoa</taxon>
        <taxon>Chordata</taxon>
        <taxon>Craniata</taxon>
        <taxon>Vertebrata</taxon>
        <taxon>Euteleostomi</taxon>
        <taxon>Mammalia</taxon>
        <taxon>Eutheria</taxon>
        <taxon>Laurasiatheria</taxon>
        <taxon>Artiodactyla</taxon>
        <taxon>Whippomorpha</taxon>
        <taxon>Cetacea</taxon>
        <taxon>Odontoceti</taxon>
        <taxon>Monodontidae</taxon>
        <taxon>Monodon</taxon>
    </lineage>
</organism>
<evidence type="ECO:0000256" key="1">
    <source>
        <dbReference type="ARBA" id="ARBA00003929"/>
    </source>
</evidence>
<evidence type="ECO:0000256" key="2">
    <source>
        <dbReference type="ARBA" id="ARBA00004141"/>
    </source>
</evidence>
<keyword evidence="8" id="KW-0807">Transducer</keyword>
<feature type="transmembrane region" description="Helical" evidence="9">
    <location>
        <begin position="148"/>
        <end position="170"/>
    </location>
</feature>
<dbReference type="Pfam" id="PF13853">
    <property type="entry name" value="7tm_4"/>
    <property type="match status" value="2"/>
</dbReference>
<dbReference type="PRINTS" id="PR00237">
    <property type="entry name" value="GPCRRHODOPSN"/>
</dbReference>
<dbReference type="Pfam" id="PF00001">
    <property type="entry name" value="7tm_1"/>
    <property type="match status" value="1"/>
</dbReference>
<accession>A0A4U1EST1</accession>
<feature type="transmembrane region" description="Helical" evidence="9">
    <location>
        <begin position="239"/>
        <end position="259"/>
    </location>
</feature>